<dbReference type="Pfam" id="PF00903">
    <property type="entry name" value="Glyoxalase"/>
    <property type="match status" value="1"/>
</dbReference>
<evidence type="ECO:0000259" key="1">
    <source>
        <dbReference type="PROSITE" id="PS51819"/>
    </source>
</evidence>
<dbReference type="Proteomes" id="UP001201273">
    <property type="component" value="Unassembled WGS sequence"/>
</dbReference>
<feature type="domain" description="VOC" evidence="1">
    <location>
        <begin position="5"/>
        <end position="126"/>
    </location>
</feature>
<dbReference type="Gene3D" id="3.30.720.120">
    <property type="match status" value="1"/>
</dbReference>
<dbReference type="InterPro" id="IPR004360">
    <property type="entry name" value="Glyas_Fos-R_dOase_dom"/>
</dbReference>
<evidence type="ECO:0000313" key="2">
    <source>
        <dbReference type="EMBL" id="MCE2596668.1"/>
    </source>
</evidence>
<dbReference type="PROSITE" id="PS51819">
    <property type="entry name" value="VOC"/>
    <property type="match status" value="1"/>
</dbReference>
<comment type="caution">
    <text evidence="2">The sequence shown here is derived from an EMBL/GenBank/DDBJ whole genome shotgun (WGS) entry which is preliminary data.</text>
</comment>
<accession>A0ABS8WDL7</accession>
<dbReference type="SUPFAM" id="SSF54593">
    <property type="entry name" value="Glyoxalase/Bleomycin resistance protein/Dihydroxybiphenyl dioxygenase"/>
    <property type="match status" value="1"/>
</dbReference>
<proteinExistence type="predicted"/>
<dbReference type="Gene3D" id="3.30.720.110">
    <property type="match status" value="1"/>
</dbReference>
<sequence>MIEIEAMFPVMVTTNLEAVKTFYESVFGFNAVFFDADFYLHLVSPSSGVQLGFLMPEHTTQPEFLRPLMSPEGYVISLEVKDAAQAYAEAQKMDLTIAMALKEEAWGQVHFMLQDPGGFRIDVVQHLEASGN</sequence>
<dbReference type="InterPro" id="IPR037523">
    <property type="entry name" value="VOC_core"/>
</dbReference>
<gene>
    <name evidence="2" type="ORF">K6Y31_17915</name>
</gene>
<keyword evidence="3" id="KW-1185">Reference proteome</keyword>
<protein>
    <submittedName>
        <fullName evidence="2">VOC family protein</fullName>
    </submittedName>
</protein>
<reference evidence="2 3" key="1">
    <citation type="journal article" date="2022" name="Environ. Microbiol. Rep.">
        <title>Eco-phylogenetic analyses reveal divergent evolution of vitamin B12 metabolism in the marine bacterial family 'Psychromonadaceae'.</title>
        <authorList>
            <person name="Jin X."/>
            <person name="Yang Y."/>
            <person name="Cao H."/>
            <person name="Gao B."/>
            <person name="Zhao Z."/>
        </authorList>
    </citation>
    <scope>NUCLEOTIDE SEQUENCE [LARGE SCALE GENOMIC DNA]</scope>
    <source>
        <strain evidence="2 3">MKS20</strain>
    </source>
</reference>
<name>A0ABS8WDL7_9GAMM</name>
<dbReference type="EMBL" id="JAIMJA010000022">
    <property type="protein sequence ID" value="MCE2596668.1"/>
    <property type="molecule type" value="Genomic_DNA"/>
</dbReference>
<dbReference type="InterPro" id="IPR029068">
    <property type="entry name" value="Glyas_Bleomycin-R_OHBP_Dase"/>
</dbReference>
<evidence type="ECO:0000313" key="3">
    <source>
        <dbReference type="Proteomes" id="UP001201273"/>
    </source>
</evidence>
<dbReference type="RefSeq" id="WP_233054295.1">
    <property type="nucleotide sequence ID" value="NZ_JAIMJA010000022.1"/>
</dbReference>
<organism evidence="2 3">
    <name type="scientific">Motilimonas cestriensis</name>
    <dbReference type="NCBI Taxonomy" id="2742685"/>
    <lineage>
        <taxon>Bacteria</taxon>
        <taxon>Pseudomonadati</taxon>
        <taxon>Pseudomonadota</taxon>
        <taxon>Gammaproteobacteria</taxon>
        <taxon>Alteromonadales</taxon>
        <taxon>Alteromonadales genera incertae sedis</taxon>
        <taxon>Motilimonas</taxon>
    </lineage>
</organism>